<feature type="transmembrane region" description="Helical" evidence="1">
    <location>
        <begin position="222"/>
        <end position="240"/>
    </location>
</feature>
<dbReference type="RefSeq" id="WP_083130084.1">
    <property type="nucleotide sequence ID" value="NZ_AP022606.1"/>
</dbReference>
<reference evidence="2 3" key="1">
    <citation type="submission" date="2016-12" db="EMBL/GenBank/DDBJ databases">
        <title>The new phylogeny of genus Mycobacterium.</title>
        <authorList>
            <person name="Tortoli E."/>
            <person name="Trovato A."/>
            <person name="Cirillo D.M."/>
        </authorList>
    </citation>
    <scope>NUCLEOTIDE SEQUENCE [LARGE SCALE GENOMIC DNA]</scope>
    <source>
        <strain evidence="2 3">DSM 44624</strain>
    </source>
</reference>
<organism evidence="2 3">
    <name type="scientific">Mycobacterium branderi</name>
    <dbReference type="NCBI Taxonomy" id="43348"/>
    <lineage>
        <taxon>Bacteria</taxon>
        <taxon>Bacillati</taxon>
        <taxon>Actinomycetota</taxon>
        <taxon>Actinomycetes</taxon>
        <taxon>Mycobacteriales</taxon>
        <taxon>Mycobacteriaceae</taxon>
        <taxon>Mycobacterium</taxon>
    </lineage>
</organism>
<sequence>MNACVIESGPGAIRQLCCGRTVDGDSGAAALDGVDDPVALVDDRPAAVESLWRTVLQSLLCQHPGRLILIHPSWWTQTRIATVAAAAQGLADDVELKPRTWLLAQRSPLPTVVVEIADRLVVITGSALQAEPRRGEPEQVAEAVARGIARMANRAATVVIDAPGSVPGADVVATMIAERLPDRLAVTQVDDARLQRLAVSAVSGDEQAVDAVVRGRRRYRGFIVLVPLIAAALGVIAYSHHGPPPGGGMATTFLVEGRVAVEVPAGWTTQRVIAGPGSARVQVTSPSDPQLALHVTQSPVGAETLAGAAESLKHAIDAEPAGVFVDFDPTGVSGGRPAVTYREVRAEHDIRWSVVLDGQVRIAIGCQNRRGDEGGMHDVCELAVRSAHALH</sequence>
<protein>
    <submittedName>
        <fullName evidence="2">Type VII secretion-associated protein</fullName>
    </submittedName>
</protein>
<comment type="caution">
    <text evidence="2">The sequence shown here is derived from an EMBL/GenBank/DDBJ whole genome shotgun (WGS) entry which is preliminary data.</text>
</comment>
<accession>A0AA91M0T9</accession>
<keyword evidence="1" id="KW-0472">Membrane</keyword>
<proteinExistence type="predicted"/>
<keyword evidence="1" id="KW-1133">Transmembrane helix</keyword>
<dbReference type="EMBL" id="MVHM01000001">
    <property type="protein sequence ID" value="ORA41311.1"/>
    <property type="molecule type" value="Genomic_DNA"/>
</dbReference>
<evidence type="ECO:0000313" key="2">
    <source>
        <dbReference type="EMBL" id="ORA41311.1"/>
    </source>
</evidence>
<name>A0AA91M0T9_9MYCO</name>
<dbReference type="Proteomes" id="UP000192441">
    <property type="component" value="Unassembled WGS sequence"/>
</dbReference>
<dbReference type="AlphaFoldDB" id="A0AA91M0T9"/>
<dbReference type="InterPro" id="IPR023840">
    <property type="entry name" value="T7SS_Rv3446c"/>
</dbReference>
<gene>
    <name evidence="2" type="ORF">BST20_04165</name>
</gene>
<dbReference type="NCBIfam" id="TIGR03931">
    <property type="entry name" value="T7SS_Rv3446c"/>
    <property type="match status" value="1"/>
</dbReference>
<keyword evidence="1" id="KW-0812">Transmembrane</keyword>
<evidence type="ECO:0000313" key="3">
    <source>
        <dbReference type="Proteomes" id="UP000192441"/>
    </source>
</evidence>
<evidence type="ECO:0000256" key="1">
    <source>
        <dbReference type="SAM" id="Phobius"/>
    </source>
</evidence>